<dbReference type="PANTHER" id="PTHR44688">
    <property type="entry name" value="DNA-BINDING TRANSCRIPTIONAL ACTIVATOR DEVR_DOSR"/>
    <property type="match status" value="1"/>
</dbReference>
<dbReference type="STRING" id="1544798.LH29_10010"/>
<dbReference type="InterPro" id="IPR016032">
    <property type="entry name" value="Sig_transdc_resp-reg_C-effctor"/>
</dbReference>
<dbReference type="PATRIC" id="fig|1544798.3.peg.2011"/>
<dbReference type="SUPFAM" id="SSF52172">
    <property type="entry name" value="CheY-like"/>
    <property type="match status" value="1"/>
</dbReference>
<accession>A0A0D8JG03</accession>
<evidence type="ECO:0000256" key="2">
    <source>
        <dbReference type="ARBA" id="ARBA00023125"/>
    </source>
</evidence>
<evidence type="ECO:0000256" key="1">
    <source>
        <dbReference type="ARBA" id="ARBA00023015"/>
    </source>
</evidence>
<dbReference type="PROSITE" id="PS50043">
    <property type="entry name" value="HTH_LUXR_2"/>
    <property type="match status" value="1"/>
</dbReference>
<keyword evidence="3" id="KW-0804">Transcription</keyword>
<dbReference type="PANTHER" id="PTHR44688:SF16">
    <property type="entry name" value="DNA-BINDING TRANSCRIPTIONAL ACTIVATOR DEVR_DOSR"/>
    <property type="match status" value="1"/>
</dbReference>
<protein>
    <recommendedName>
        <fullName evidence="4">HTH luxR-type domain-containing protein</fullName>
    </recommendedName>
</protein>
<evidence type="ECO:0000313" key="6">
    <source>
        <dbReference type="Proteomes" id="UP000032544"/>
    </source>
</evidence>
<dbReference type="InterPro" id="IPR000792">
    <property type="entry name" value="Tscrpt_reg_LuxR_C"/>
</dbReference>
<sequence>METRCKILIIEPSVIIREGIAAILQQMKDSVELSFADTLEEALKFGQSNLFKIVIINPVTLNNSKKNLNNLLSLYNKTNVVGLISNHYDRTLYDNFADNIFVTDRHETITQIISKHFKATPAVNNDIDNTLSEREIDVLKLLASGKSNKEIAEELFISIHTVISHRKNISSKIGVKSTAALVIYAVANGLIDIDSFTE</sequence>
<evidence type="ECO:0000259" key="4">
    <source>
        <dbReference type="PROSITE" id="PS50043"/>
    </source>
</evidence>
<dbReference type="CDD" id="cd06170">
    <property type="entry name" value="LuxR_C_like"/>
    <property type="match status" value="1"/>
</dbReference>
<proteinExistence type="predicted"/>
<dbReference type="RefSeq" id="WP_045028154.1">
    <property type="nucleotide sequence ID" value="NZ_CAJXKZ010000005.1"/>
</dbReference>
<dbReference type="OrthoDB" id="9797341at2"/>
<keyword evidence="1" id="KW-0805">Transcription regulation</keyword>
<dbReference type="GO" id="GO:0003677">
    <property type="term" value="F:DNA binding"/>
    <property type="evidence" value="ECO:0007669"/>
    <property type="project" value="UniProtKB-KW"/>
</dbReference>
<dbReference type="InterPro" id="IPR036388">
    <property type="entry name" value="WH-like_DNA-bd_sf"/>
</dbReference>
<dbReference type="Gene3D" id="1.10.10.10">
    <property type="entry name" value="Winged helix-like DNA-binding domain superfamily/Winged helix DNA-binding domain"/>
    <property type="match status" value="1"/>
</dbReference>
<dbReference type="PROSITE" id="PS00622">
    <property type="entry name" value="HTH_LUXR_1"/>
    <property type="match status" value="1"/>
</dbReference>
<evidence type="ECO:0000313" key="5">
    <source>
        <dbReference type="EMBL" id="KJF45649.1"/>
    </source>
</evidence>
<dbReference type="Proteomes" id="UP000032544">
    <property type="component" value="Unassembled WGS sequence"/>
</dbReference>
<dbReference type="AlphaFoldDB" id="A0A0D8JG03"/>
<keyword evidence="2" id="KW-0238">DNA-binding</keyword>
<dbReference type="InterPro" id="IPR011006">
    <property type="entry name" value="CheY-like_superfamily"/>
</dbReference>
<dbReference type="Pfam" id="PF00196">
    <property type="entry name" value="GerE"/>
    <property type="match status" value="1"/>
</dbReference>
<organism evidence="5 6">
    <name type="scientific">Draconibacterium sediminis</name>
    <dbReference type="NCBI Taxonomy" id="1544798"/>
    <lineage>
        <taxon>Bacteria</taxon>
        <taxon>Pseudomonadati</taxon>
        <taxon>Bacteroidota</taxon>
        <taxon>Bacteroidia</taxon>
        <taxon>Marinilabiliales</taxon>
        <taxon>Prolixibacteraceae</taxon>
        <taxon>Draconibacterium</taxon>
    </lineage>
</organism>
<dbReference type="PRINTS" id="PR00038">
    <property type="entry name" value="HTHLUXR"/>
</dbReference>
<reference evidence="5 6" key="1">
    <citation type="submission" date="2014-09" db="EMBL/GenBank/DDBJ databases">
        <title>Draft Genome Sequence of Draconibacterium sp. JN14CK-3.</title>
        <authorList>
            <person name="Dong C."/>
            <person name="Lai Q."/>
            <person name="Shao Z."/>
        </authorList>
    </citation>
    <scope>NUCLEOTIDE SEQUENCE [LARGE SCALE GENOMIC DNA]</scope>
    <source>
        <strain evidence="5 6">JN14CK-3</strain>
    </source>
</reference>
<dbReference type="GO" id="GO:0006355">
    <property type="term" value="P:regulation of DNA-templated transcription"/>
    <property type="evidence" value="ECO:0007669"/>
    <property type="project" value="InterPro"/>
</dbReference>
<dbReference type="SUPFAM" id="SSF46894">
    <property type="entry name" value="C-terminal effector domain of the bipartite response regulators"/>
    <property type="match status" value="1"/>
</dbReference>
<dbReference type="SMART" id="SM00421">
    <property type="entry name" value="HTH_LUXR"/>
    <property type="match status" value="1"/>
</dbReference>
<comment type="caution">
    <text evidence="5">The sequence shown here is derived from an EMBL/GenBank/DDBJ whole genome shotgun (WGS) entry which is preliminary data.</text>
</comment>
<feature type="domain" description="HTH luxR-type" evidence="4">
    <location>
        <begin position="124"/>
        <end position="189"/>
    </location>
</feature>
<name>A0A0D8JG03_9BACT</name>
<keyword evidence="6" id="KW-1185">Reference proteome</keyword>
<gene>
    <name evidence="5" type="ORF">LH29_10010</name>
</gene>
<dbReference type="EMBL" id="JRHC01000001">
    <property type="protein sequence ID" value="KJF45649.1"/>
    <property type="molecule type" value="Genomic_DNA"/>
</dbReference>
<evidence type="ECO:0000256" key="3">
    <source>
        <dbReference type="ARBA" id="ARBA00023163"/>
    </source>
</evidence>